<evidence type="ECO:0000313" key="2">
    <source>
        <dbReference type="EMBL" id="OBS21678.1"/>
    </source>
</evidence>
<dbReference type="EMBL" id="LYXU01000003">
    <property type="protein sequence ID" value="OBS21678.1"/>
    <property type="molecule type" value="Genomic_DNA"/>
</dbReference>
<accession>A0A1B8AMI7</accession>
<reference evidence="2 3" key="1">
    <citation type="submission" date="2016-06" db="EMBL/GenBank/DDBJ databases">
        <title>Living apart together: crosstalk between the core and supernumerary genomes in a fungal plant pathogen.</title>
        <authorList>
            <person name="Vanheule A."/>
            <person name="Audenaert K."/>
            <person name="Warris S."/>
            <person name="Van De Geest H."/>
            <person name="Schijlen E."/>
            <person name="Hofte M."/>
            <person name="De Saeger S."/>
            <person name="Haesaert G."/>
            <person name="Waalwijk C."/>
            <person name="Van Der Lee T."/>
        </authorList>
    </citation>
    <scope>NUCLEOTIDE SEQUENCE [LARGE SCALE GENOMIC DNA]</scope>
    <source>
        <strain evidence="2 3">2516</strain>
    </source>
</reference>
<dbReference type="AlphaFoldDB" id="A0A1B8AMI7"/>
<organism evidence="2 3">
    <name type="scientific">Fusarium poae</name>
    <dbReference type="NCBI Taxonomy" id="36050"/>
    <lineage>
        <taxon>Eukaryota</taxon>
        <taxon>Fungi</taxon>
        <taxon>Dikarya</taxon>
        <taxon>Ascomycota</taxon>
        <taxon>Pezizomycotina</taxon>
        <taxon>Sordariomycetes</taxon>
        <taxon>Hypocreomycetidae</taxon>
        <taxon>Hypocreales</taxon>
        <taxon>Nectriaceae</taxon>
        <taxon>Fusarium</taxon>
    </lineage>
</organism>
<dbReference type="OMA" id="CMLERTK"/>
<protein>
    <submittedName>
        <fullName evidence="2">Uncharacterized protein</fullName>
    </submittedName>
</protein>
<comment type="caution">
    <text evidence="2">The sequence shown here is derived from an EMBL/GenBank/DDBJ whole genome shotgun (WGS) entry which is preliminary data.</text>
</comment>
<evidence type="ECO:0000256" key="1">
    <source>
        <dbReference type="SAM" id="MobiDB-lite"/>
    </source>
</evidence>
<feature type="compositionally biased region" description="Pro residues" evidence="1">
    <location>
        <begin position="7"/>
        <end position="19"/>
    </location>
</feature>
<sequence length="534" mass="60956">MASSDPAPQPPTDPAPKPSTLPTLSLDIIYNIGLAVVGDPFEQARLYAKHDGDPEYLPDRTTLYRLTYLSKATKGILEPLLYRHFIFTTPQDVMSTFVTLIQRPELRQHAQYIASFSPLSGPGVRKRELPKCKKLWSKRCPSDKPALMRLLDGAGLHNLAWSACMLERTKQRFMFSPDFKHDGILEIMFAAILFLTPNVTTFVWRDMNTNPKAFILDQIMDEAVKSGIPLLPKLQYLNTEKSAFVEAKQAQFFTSHVNMWDNLHTLILNDVDLDVEFIEMLARGEFKKDRPVKELHVLCVPGSEKPGSMSSFPPGFELSSTTILNANDLDKNKEAFDAFPNLELLNIRFVHHQQRYENGSLTLRAFLHAVGCPKVLKLEGHKLPFNVLDTGVTHDRLTYLKVREYDPQSRSRTLQSESLLSGLNSWWGSNSSLVPNLARIDLDHYRFQREYLSDEDKTVWTVIGEDEWEDDSNNGFDDDDQSDMGEEDVVRHVFDDVYYDPQEDQYFQDGYSTLMAALQEMGIQQVQQANLHDG</sequence>
<proteinExistence type="predicted"/>
<dbReference type="Proteomes" id="UP000091967">
    <property type="component" value="Unassembled WGS sequence"/>
</dbReference>
<evidence type="ECO:0000313" key="3">
    <source>
        <dbReference type="Proteomes" id="UP000091967"/>
    </source>
</evidence>
<keyword evidence="3" id="KW-1185">Reference proteome</keyword>
<gene>
    <name evidence="2" type="ORF">FPOA_08014</name>
</gene>
<feature type="region of interest" description="Disordered" evidence="1">
    <location>
        <begin position="1"/>
        <end position="20"/>
    </location>
</feature>
<name>A0A1B8AMI7_FUSPO</name>